<feature type="compositionally biased region" description="Pro residues" evidence="1">
    <location>
        <begin position="165"/>
        <end position="180"/>
    </location>
</feature>
<evidence type="ECO:0000313" key="2">
    <source>
        <dbReference type="EMBL" id="KAI9243114.1"/>
    </source>
</evidence>
<dbReference type="Proteomes" id="UP001209540">
    <property type="component" value="Unassembled WGS sequence"/>
</dbReference>
<keyword evidence="3" id="KW-1185">Reference proteome</keyword>
<feature type="compositionally biased region" description="Pro residues" evidence="1">
    <location>
        <begin position="146"/>
        <end position="157"/>
    </location>
</feature>
<organism evidence="2 3">
    <name type="scientific">Phascolomyces articulosus</name>
    <dbReference type="NCBI Taxonomy" id="60185"/>
    <lineage>
        <taxon>Eukaryota</taxon>
        <taxon>Fungi</taxon>
        <taxon>Fungi incertae sedis</taxon>
        <taxon>Mucoromycota</taxon>
        <taxon>Mucoromycotina</taxon>
        <taxon>Mucoromycetes</taxon>
        <taxon>Mucorales</taxon>
        <taxon>Lichtheimiaceae</taxon>
        <taxon>Phascolomyces</taxon>
    </lineage>
</organism>
<protein>
    <submittedName>
        <fullName evidence="2">Uncharacterized protein</fullName>
    </submittedName>
</protein>
<reference evidence="2" key="1">
    <citation type="journal article" date="2022" name="IScience">
        <title>Evolution of zygomycete secretomes and the origins of terrestrial fungal ecologies.</title>
        <authorList>
            <person name="Chang Y."/>
            <person name="Wang Y."/>
            <person name="Mondo S."/>
            <person name="Ahrendt S."/>
            <person name="Andreopoulos W."/>
            <person name="Barry K."/>
            <person name="Beard J."/>
            <person name="Benny G.L."/>
            <person name="Blankenship S."/>
            <person name="Bonito G."/>
            <person name="Cuomo C."/>
            <person name="Desiro A."/>
            <person name="Gervers K.A."/>
            <person name="Hundley H."/>
            <person name="Kuo A."/>
            <person name="LaButti K."/>
            <person name="Lang B.F."/>
            <person name="Lipzen A."/>
            <person name="O'Donnell K."/>
            <person name="Pangilinan J."/>
            <person name="Reynolds N."/>
            <person name="Sandor L."/>
            <person name="Smith M.E."/>
            <person name="Tsang A."/>
            <person name="Grigoriev I.V."/>
            <person name="Stajich J.E."/>
            <person name="Spatafora J.W."/>
        </authorList>
    </citation>
    <scope>NUCLEOTIDE SEQUENCE</scope>
    <source>
        <strain evidence="2">RSA 2281</strain>
    </source>
</reference>
<comment type="caution">
    <text evidence="2">The sequence shown here is derived from an EMBL/GenBank/DDBJ whole genome shotgun (WGS) entry which is preliminary data.</text>
</comment>
<feature type="compositionally biased region" description="Basic and acidic residues" evidence="1">
    <location>
        <begin position="1"/>
        <end position="20"/>
    </location>
</feature>
<dbReference type="EMBL" id="JAIXMP010000098">
    <property type="protein sequence ID" value="KAI9243114.1"/>
    <property type="molecule type" value="Genomic_DNA"/>
</dbReference>
<evidence type="ECO:0000256" key="1">
    <source>
        <dbReference type="SAM" id="MobiDB-lite"/>
    </source>
</evidence>
<accession>A0AAD5JWG2</accession>
<feature type="region of interest" description="Disordered" evidence="1">
    <location>
        <begin position="1"/>
        <end position="33"/>
    </location>
</feature>
<reference evidence="2" key="2">
    <citation type="submission" date="2023-02" db="EMBL/GenBank/DDBJ databases">
        <authorList>
            <consortium name="DOE Joint Genome Institute"/>
            <person name="Mondo S.J."/>
            <person name="Chang Y."/>
            <person name="Wang Y."/>
            <person name="Ahrendt S."/>
            <person name="Andreopoulos W."/>
            <person name="Barry K."/>
            <person name="Beard J."/>
            <person name="Benny G.L."/>
            <person name="Blankenship S."/>
            <person name="Bonito G."/>
            <person name="Cuomo C."/>
            <person name="Desiro A."/>
            <person name="Gervers K.A."/>
            <person name="Hundley H."/>
            <person name="Kuo A."/>
            <person name="LaButti K."/>
            <person name="Lang B.F."/>
            <person name="Lipzen A."/>
            <person name="O'Donnell K."/>
            <person name="Pangilinan J."/>
            <person name="Reynolds N."/>
            <person name="Sandor L."/>
            <person name="Smith M.W."/>
            <person name="Tsang A."/>
            <person name="Grigoriev I.V."/>
            <person name="Stajich J.E."/>
            <person name="Spatafora J.W."/>
        </authorList>
    </citation>
    <scope>NUCLEOTIDE SEQUENCE</scope>
    <source>
        <strain evidence="2">RSA 2281</strain>
    </source>
</reference>
<dbReference type="AlphaFoldDB" id="A0AAD5JWG2"/>
<feature type="region of interest" description="Disordered" evidence="1">
    <location>
        <begin position="145"/>
        <end position="188"/>
    </location>
</feature>
<sequence length="188" mass="20709">MTRDHFNNLKKDYNKTEAQRAAEAPVNRAATRKHDKLRRRLVTYDGGDRMGKYDEYPEAPFVLKLVYMSDEDSTDDESLVHATKKGLRIRKPTWHSQQLLDLFDTLDKDYTGPPLHRKRSIGAPITGSIPKGAPLWAVVPAAAALPVPPSSSTPPPASSSSPARTPSPSPSSPSPPPPPAQRRDAHIF</sequence>
<proteinExistence type="predicted"/>
<gene>
    <name evidence="2" type="ORF">BDA99DRAFT_610576</name>
</gene>
<evidence type="ECO:0000313" key="3">
    <source>
        <dbReference type="Proteomes" id="UP001209540"/>
    </source>
</evidence>
<name>A0AAD5JWG2_9FUNG</name>